<sequence>MATGIAEPDVKLAKKGLPAGKAAYDLNDGKTGLVLRVGRRAAKWAWRTEVAGRTIRLTLGDIDLLTLTQARALAGEAMHQVRDVRSKVDDDWVRAELVRMRVVPAPPPPEPRKETLKELLDKLDRDKHWTFAQARERYFDEVRRTKREDTWNDYRAILHAPELARFDDTKVFLITVERLAEVIAETHRSGRERRAEKLADCIRPMWTWMASSAQKLSSGVTPGVMKELKTPERSRKEAGQEDVDEDGEPGSYVPPVAEFGRILAICRAGVMHPVVAAAIELAILTVQRRRTIVNARRRDFVVEGDMLVWKIPPAHRKTALKRGDVRTHDLPLNGAARAVVERVLMRNDDSKWLFPGLRPQKAGDIVTHVNVSVLNHNTRIMPGVEASPHDFRRGYTTHTQELLDFTLFETKYVLDHNEGIDTQDVTESAYSRARRLQKKAAFLDPWIELVEQAAVAAAPLLPPPGAMRAAMTEARKPKMSKPKAKPGIAEGDEHAA</sequence>
<name>A0A4Z0NPS4_9HYPH</name>
<dbReference type="PANTHER" id="PTHR30629:SF2">
    <property type="entry name" value="PROPHAGE INTEGRASE INTS-RELATED"/>
    <property type="match status" value="1"/>
</dbReference>
<dbReference type="Gene3D" id="3.30.160.390">
    <property type="entry name" value="Integrase, DNA-binding domain"/>
    <property type="match status" value="1"/>
</dbReference>
<gene>
    <name evidence="7" type="ORF">EU555_19030</name>
</gene>
<keyword evidence="8" id="KW-1185">Reference proteome</keyword>
<protein>
    <recommendedName>
        <fullName evidence="6">Integrase DNA-binding domain-containing protein</fullName>
    </recommendedName>
</protein>
<dbReference type="SUPFAM" id="SSF56349">
    <property type="entry name" value="DNA breaking-rejoining enzymes"/>
    <property type="match status" value="1"/>
</dbReference>
<dbReference type="InterPro" id="IPR050808">
    <property type="entry name" value="Phage_Integrase"/>
</dbReference>
<dbReference type="Proteomes" id="UP000297535">
    <property type="component" value="Unassembled WGS sequence"/>
</dbReference>
<dbReference type="OrthoDB" id="8133343at2"/>
<dbReference type="InterPro" id="IPR011010">
    <property type="entry name" value="DNA_brk_join_enz"/>
</dbReference>
<dbReference type="RefSeq" id="WP_135416794.1">
    <property type="nucleotide sequence ID" value="NZ_SRLB01000013.1"/>
</dbReference>
<dbReference type="InterPro" id="IPR038488">
    <property type="entry name" value="Integrase_DNA-bd_sf"/>
</dbReference>
<feature type="domain" description="Integrase DNA-binding" evidence="6">
    <location>
        <begin position="14"/>
        <end position="82"/>
    </location>
</feature>
<dbReference type="GO" id="GO:0015074">
    <property type="term" value="P:DNA integration"/>
    <property type="evidence" value="ECO:0007669"/>
    <property type="project" value="UniProtKB-KW"/>
</dbReference>
<evidence type="ECO:0000256" key="3">
    <source>
        <dbReference type="ARBA" id="ARBA00023125"/>
    </source>
</evidence>
<dbReference type="Pfam" id="PF13356">
    <property type="entry name" value="Arm-DNA-bind_3"/>
    <property type="match status" value="1"/>
</dbReference>
<keyword evidence="3" id="KW-0238">DNA-binding</keyword>
<dbReference type="EMBL" id="SRLB01000013">
    <property type="protein sequence ID" value="TGD97723.1"/>
    <property type="molecule type" value="Genomic_DNA"/>
</dbReference>
<evidence type="ECO:0000256" key="1">
    <source>
        <dbReference type="ARBA" id="ARBA00008857"/>
    </source>
</evidence>
<dbReference type="Gene3D" id="1.10.443.10">
    <property type="entry name" value="Intergrase catalytic core"/>
    <property type="match status" value="1"/>
</dbReference>
<dbReference type="InterPro" id="IPR025166">
    <property type="entry name" value="Integrase_DNA_bind_dom"/>
</dbReference>
<dbReference type="GO" id="GO:0006310">
    <property type="term" value="P:DNA recombination"/>
    <property type="evidence" value="ECO:0007669"/>
    <property type="project" value="UniProtKB-KW"/>
</dbReference>
<proteinExistence type="inferred from homology"/>
<feature type="region of interest" description="Disordered" evidence="5">
    <location>
        <begin position="468"/>
        <end position="496"/>
    </location>
</feature>
<keyword evidence="2" id="KW-0229">DNA integration</keyword>
<feature type="region of interest" description="Disordered" evidence="5">
    <location>
        <begin position="217"/>
        <end position="250"/>
    </location>
</feature>
<dbReference type="GO" id="GO:0003677">
    <property type="term" value="F:DNA binding"/>
    <property type="evidence" value="ECO:0007669"/>
    <property type="project" value="UniProtKB-KW"/>
</dbReference>
<accession>A0A4Z0NPS4</accession>
<comment type="similarity">
    <text evidence="1">Belongs to the 'phage' integrase family.</text>
</comment>
<comment type="caution">
    <text evidence="7">The sequence shown here is derived from an EMBL/GenBank/DDBJ whole genome shotgun (WGS) entry which is preliminary data.</text>
</comment>
<evidence type="ECO:0000313" key="7">
    <source>
        <dbReference type="EMBL" id="TGD97723.1"/>
    </source>
</evidence>
<feature type="compositionally biased region" description="Basic and acidic residues" evidence="5">
    <location>
        <begin position="226"/>
        <end position="239"/>
    </location>
</feature>
<dbReference type="PANTHER" id="PTHR30629">
    <property type="entry name" value="PROPHAGE INTEGRASE"/>
    <property type="match status" value="1"/>
</dbReference>
<evidence type="ECO:0000256" key="5">
    <source>
        <dbReference type="SAM" id="MobiDB-lite"/>
    </source>
</evidence>
<evidence type="ECO:0000259" key="6">
    <source>
        <dbReference type="Pfam" id="PF13356"/>
    </source>
</evidence>
<evidence type="ECO:0000256" key="2">
    <source>
        <dbReference type="ARBA" id="ARBA00022908"/>
    </source>
</evidence>
<dbReference type="InterPro" id="IPR013762">
    <property type="entry name" value="Integrase-like_cat_sf"/>
</dbReference>
<evidence type="ECO:0000256" key="4">
    <source>
        <dbReference type="ARBA" id="ARBA00023172"/>
    </source>
</evidence>
<evidence type="ECO:0000313" key="8">
    <source>
        <dbReference type="Proteomes" id="UP000297535"/>
    </source>
</evidence>
<organism evidence="7 8">
    <name type="scientific">Methylobacterium nonmethylotrophicum</name>
    <dbReference type="NCBI Taxonomy" id="1141884"/>
    <lineage>
        <taxon>Bacteria</taxon>
        <taxon>Pseudomonadati</taxon>
        <taxon>Pseudomonadota</taxon>
        <taxon>Alphaproteobacteria</taxon>
        <taxon>Hyphomicrobiales</taxon>
        <taxon>Methylobacteriaceae</taxon>
        <taxon>Methylobacterium</taxon>
    </lineage>
</organism>
<dbReference type="Gene3D" id="1.10.150.130">
    <property type="match status" value="1"/>
</dbReference>
<dbReference type="AlphaFoldDB" id="A0A4Z0NPS4"/>
<dbReference type="InterPro" id="IPR010998">
    <property type="entry name" value="Integrase_recombinase_N"/>
</dbReference>
<keyword evidence="4" id="KW-0233">DNA recombination</keyword>
<reference evidence="7 8" key="1">
    <citation type="submission" date="2019-04" db="EMBL/GenBank/DDBJ databases">
        <authorList>
            <person name="Feng G."/>
            <person name="Zhu H."/>
        </authorList>
    </citation>
    <scope>NUCLEOTIDE SEQUENCE [LARGE SCALE GENOMIC DNA]</scope>
    <source>
        <strain evidence="7 8">6HR-1</strain>
    </source>
</reference>